<keyword evidence="10 17" id="KW-0315">Glutamine amidotransferase</keyword>
<keyword evidence="6" id="KW-0028">Amino-acid biosynthesis</keyword>
<keyword evidence="12" id="KW-0456">Lyase</keyword>
<dbReference type="InterPro" id="IPR050472">
    <property type="entry name" value="Anth_synth/Amidotransfase"/>
</dbReference>
<dbReference type="FunFam" id="3.40.50.880:FF:000027">
    <property type="entry name" value="Anthranilate synthase beta subunit 1"/>
    <property type="match status" value="1"/>
</dbReference>
<evidence type="ECO:0000256" key="5">
    <source>
        <dbReference type="ARBA" id="ARBA00022528"/>
    </source>
</evidence>
<evidence type="ECO:0000259" key="16">
    <source>
        <dbReference type="Pfam" id="PF03732"/>
    </source>
</evidence>
<keyword evidence="9" id="KW-0809">Transit peptide</keyword>
<dbReference type="PROSITE" id="PS51273">
    <property type="entry name" value="GATASE_TYPE_1"/>
    <property type="match status" value="1"/>
</dbReference>
<sequence length="617" mass="69622">MTAGALSRFTLVHPKSLSPSRKTLGPSIRPLSSRVSLHSHNPFSGHGLSSLRMESKIMTKMPLAISDKASVSSPVVSEKTTPNPIVVIDNYDSFTYNLCQLGCNFEVYRNDELTVDELKRKNPRGVLISPGPGAPQDSGISLQTVLELGPIVPLFGVCMGLQCIGEAFGGKVVRSPYGVMHGKSSLVYYNEGEEDGLFTGLSNPFTAGRYHSLVIEKDSFPHDVLEITAWTEDGLVMAARHKIHRHLVHHCALIDETSQKNQKQMPYDSARAVTCPPKPRRLRSTLTHTPTRRTLKKMSDLTRPSHAPMSVSRHRYASARQQFHVTRHVSSATSALHVNSCHVSSACRDCHQTGGNGTGPAQPIQPVLERPPNYHRNEPRDPIINVEAPTFDGHLDPKAFTDWIREMDHFFEWYNLSNDRKVEMKEILKEKYLSQSYQGDMLDKWNNIRQGSKPAAKYIAQFEEYLMRCNIREDERMTLSRFRQGLNDDLRKELVLREVDTLDQAYTFVQNYEMVSKPSFGRRFESRNIPMPPATLPPSRPIPTTPLLRDGKEKCILAESPGMKSMFQCYKCQGFGQKAANCDNRTLYVNSQGQNHEGETWRIFPSLTRIVKEETSP</sequence>
<evidence type="ECO:0000256" key="2">
    <source>
        <dbReference type="ARBA" id="ARBA00004873"/>
    </source>
</evidence>
<dbReference type="GO" id="GO:0009507">
    <property type="term" value="C:chloroplast"/>
    <property type="evidence" value="ECO:0007669"/>
    <property type="project" value="UniProtKB-SubCell"/>
</dbReference>
<keyword evidence="18" id="KW-1185">Reference proteome</keyword>
<evidence type="ECO:0000256" key="4">
    <source>
        <dbReference type="ARBA" id="ARBA00012266"/>
    </source>
</evidence>
<feature type="domain" description="Retrotransposon gag" evidence="16">
    <location>
        <begin position="423"/>
        <end position="488"/>
    </location>
</feature>
<dbReference type="NCBIfam" id="TIGR00566">
    <property type="entry name" value="trpG_papA"/>
    <property type="match status" value="1"/>
</dbReference>
<evidence type="ECO:0000256" key="3">
    <source>
        <dbReference type="ARBA" id="ARBA00011653"/>
    </source>
</evidence>
<organism evidence="17 18">
    <name type="scientific">Actinidia rufa</name>
    <dbReference type="NCBI Taxonomy" id="165716"/>
    <lineage>
        <taxon>Eukaryota</taxon>
        <taxon>Viridiplantae</taxon>
        <taxon>Streptophyta</taxon>
        <taxon>Embryophyta</taxon>
        <taxon>Tracheophyta</taxon>
        <taxon>Spermatophyta</taxon>
        <taxon>Magnoliopsida</taxon>
        <taxon>eudicotyledons</taxon>
        <taxon>Gunneridae</taxon>
        <taxon>Pentapetalae</taxon>
        <taxon>asterids</taxon>
        <taxon>Ericales</taxon>
        <taxon>Actinidiaceae</taxon>
        <taxon>Actinidia</taxon>
    </lineage>
</organism>
<dbReference type="PANTHER" id="PTHR43418:SF4">
    <property type="entry name" value="MULTIFUNCTIONAL TRYPTOPHAN BIOSYNTHESIS PROTEIN"/>
    <property type="match status" value="1"/>
</dbReference>
<dbReference type="PANTHER" id="PTHR43418">
    <property type="entry name" value="MULTIFUNCTIONAL TRYPTOPHAN BIOSYNTHESIS PROTEIN-RELATED"/>
    <property type="match status" value="1"/>
</dbReference>
<evidence type="ECO:0000313" key="17">
    <source>
        <dbReference type="EMBL" id="GFZ15637.1"/>
    </source>
</evidence>
<reference evidence="17 18" key="1">
    <citation type="submission" date="2019-07" db="EMBL/GenBank/DDBJ databases">
        <title>De Novo Assembly of kiwifruit Actinidia rufa.</title>
        <authorList>
            <person name="Sugita-Konishi S."/>
            <person name="Sato K."/>
            <person name="Mori E."/>
            <person name="Abe Y."/>
            <person name="Kisaki G."/>
            <person name="Hamano K."/>
            <person name="Suezawa K."/>
            <person name="Otani M."/>
            <person name="Fukuda T."/>
            <person name="Manabe T."/>
            <person name="Gomi K."/>
            <person name="Tabuchi M."/>
            <person name="Akimitsu K."/>
            <person name="Kataoka I."/>
        </authorList>
    </citation>
    <scope>NUCLEOTIDE SEQUENCE [LARGE SCALE GENOMIC DNA]</scope>
    <source>
        <strain evidence="18">cv. Fuchu</strain>
    </source>
</reference>
<evidence type="ECO:0000313" key="18">
    <source>
        <dbReference type="Proteomes" id="UP000585474"/>
    </source>
</evidence>
<dbReference type="OrthoDB" id="524799at2759"/>
<dbReference type="CDD" id="cd01743">
    <property type="entry name" value="GATase1_Anthranilate_Synthase"/>
    <property type="match status" value="1"/>
</dbReference>
<dbReference type="PRINTS" id="PR00099">
    <property type="entry name" value="CPSGATASE"/>
</dbReference>
<dbReference type="InterPro" id="IPR017926">
    <property type="entry name" value="GATASE"/>
</dbReference>
<keyword evidence="11" id="KW-0057">Aromatic amino acid biosynthesis</keyword>
<dbReference type="Gene3D" id="3.40.50.880">
    <property type="match status" value="1"/>
</dbReference>
<evidence type="ECO:0000256" key="8">
    <source>
        <dbReference type="ARBA" id="ARBA00022822"/>
    </source>
</evidence>
<dbReference type="GO" id="GO:0004049">
    <property type="term" value="F:anthranilate synthase activity"/>
    <property type="evidence" value="ECO:0007669"/>
    <property type="project" value="UniProtKB-EC"/>
</dbReference>
<evidence type="ECO:0000256" key="12">
    <source>
        <dbReference type="ARBA" id="ARBA00023239"/>
    </source>
</evidence>
<dbReference type="InterPro" id="IPR006221">
    <property type="entry name" value="TrpG/PapA_dom"/>
</dbReference>
<evidence type="ECO:0000256" key="10">
    <source>
        <dbReference type="ARBA" id="ARBA00022962"/>
    </source>
</evidence>
<evidence type="ECO:0000256" key="11">
    <source>
        <dbReference type="ARBA" id="ARBA00023141"/>
    </source>
</evidence>
<accession>A0A7J0GXT0</accession>
<dbReference type="InterPro" id="IPR029062">
    <property type="entry name" value="Class_I_gatase-like"/>
</dbReference>
<name>A0A7J0GXT0_9ERIC</name>
<feature type="region of interest" description="Disordered" evidence="14">
    <location>
        <begin position="259"/>
        <end position="284"/>
    </location>
</feature>
<evidence type="ECO:0000256" key="6">
    <source>
        <dbReference type="ARBA" id="ARBA00022605"/>
    </source>
</evidence>
<evidence type="ECO:0000256" key="14">
    <source>
        <dbReference type="SAM" id="MobiDB-lite"/>
    </source>
</evidence>
<dbReference type="Pfam" id="PF03732">
    <property type="entry name" value="Retrotrans_gag"/>
    <property type="match status" value="1"/>
</dbReference>
<comment type="subunit">
    <text evidence="3">Heterotetramer consisting of two non-identical subunits: a beta subunit and a large alpha subunit.</text>
</comment>
<dbReference type="Proteomes" id="UP000585474">
    <property type="component" value="Unassembled WGS sequence"/>
</dbReference>
<dbReference type="GO" id="GO:0000162">
    <property type="term" value="P:L-tryptophan biosynthetic process"/>
    <property type="evidence" value="ECO:0007669"/>
    <property type="project" value="UniProtKB-KW"/>
</dbReference>
<feature type="domain" description="Glutamine amidotransferase" evidence="15">
    <location>
        <begin position="86"/>
        <end position="242"/>
    </location>
</feature>
<dbReference type="EC" id="4.1.3.27" evidence="4"/>
<comment type="subcellular location">
    <subcellularLocation>
        <location evidence="1">Plastid</location>
        <location evidence="1">Chloroplast</location>
    </subcellularLocation>
</comment>
<dbReference type="GO" id="GO:0005829">
    <property type="term" value="C:cytosol"/>
    <property type="evidence" value="ECO:0007669"/>
    <property type="project" value="TreeGrafter"/>
</dbReference>
<keyword evidence="5" id="KW-0150">Chloroplast</keyword>
<dbReference type="PRINTS" id="PR00097">
    <property type="entry name" value="ANTSNTHASEII"/>
</dbReference>
<evidence type="ECO:0000256" key="7">
    <source>
        <dbReference type="ARBA" id="ARBA00022640"/>
    </source>
</evidence>
<dbReference type="InterPro" id="IPR005162">
    <property type="entry name" value="Retrotrans_gag_dom"/>
</dbReference>
<dbReference type="SUPFAM" id="SSF52317">
    <property type="entry name" value="Class I glutamine amidotransferase-like"/>
    <property type="match status" value="1"/>
</dbReference>
<dbReference type="EMBL" id="BJWL01000025">
    <property type="protein sequence ID" value="GFZ15637.1"/>
    <property type="molecule type" value="Genomic_DNA"/>
</dbReference>
<protein>
    <recommendedName>
        <fullName evidence="4">anthranilate synthase</fullName>
        <ecNumber evidence="4">4.1.3.27</ecNumber>
    </recommendedName>
</protein>
<comment type="catalytic activity">
    <reaction evidence="13">
        <text>chorismate + L-glutamine = anthranilate + pyruvate + L-glutamate + H(+)</text>
        <dbReference type="Rhea" id="RHEA:21732"/>
        <dbReference type="ChEBI" id="CHEBI:15361"/>
        <dbReference type="ChEBI" id="CHEBI:15378"/>
        <dbReference type="ChEBI" id="CHEBI:16567"/>
        <dbReference type="ChEBI" id="CHEBI:29748"/>
        <dbReference type="ChEBI" id="CHEBI:29985"/>
        <dbReference type="ChEBI" id="CHEBI:58359"/>
        <dbReference type="EC" id="4.1.3.27"/>
    </reaction>
</comment>
<keyword evidence="7" id="KW-0934">Plastid</keyword>
<keyword evidence="17" id="KW-0808">Transferase</keyword>
<comment type="caution">
    <text evidence="17">The sequence shown here is derived from an EMBL/GenBank/DDBJ whole genome shotgun (WGS) entry which is preliminary data.</text>
</comment>
<gene>
    <name evidence="17" type="ORF">Acr_25g0000460</name>
</gene>
<dbReference type="AlphaFoldDB" id="A0A7J0GXT0"/>
<evidence type="ECO:0000256" key="13">
    <source>
        <dbReference type="ARBA" id="ARBA00047683"/>
    </source>
</evidence>
<evidence type="ECO:0000256" key="1">
    <source>
        <dbReference type="ARBA" id="ARBA00004229"/>
    </source>
</evidence>
<dbReference type="Pfam" id="PF00117">
    <property type="entry name" value="GATase"/>
    <property type="match status" value="1"/>
</dbReference>
<dbReference type="PRINTS" id="PR00096">
    <property type="entry name" value="GATASE"/>
</dbReference>
<evidence type="ECO:0000256" key="9">
    <source>
        <dbReference type="ARBA" id="ARBA00022946"/>
    </source>
</evidence>
<keyword evidence="8" id="KW-0822">Tryptophan biosynthesis</keyword>
<evidence type="ECO:0000259" key="15">
    <source>
        <dbReference type="Pfam" id="PF00117"/>
    </source>
</evidence>
<comment type="pathway">
    <text evidence="2">Amino-acid biosynthesis; L-tryptophan biosynthesis; L-tryptophan from chorismate: step 1/5.</text>
</comment>
<dbReference type="GO" id="GO:0016740">
    <property type="term" value="F:transferase activity"/>
    <property type="evidence" value="ECO:0007669"/>
    <property type="project" value="UniProtKB-KW"/>
</dbReference>
<proteinExistence type="predicted"/>